<dbReference type="Gramene" id="EOY26393">
    <property type="protein sequence ID" value="EOY26393"/>
    <property type="gene ID" value="TCM_027949"/>
</dbReference>
<dbReference type="HOGENOM" id="CLU_2709846_0_0_1"/>
<gene>
    <name evidence="1" type="ORF">TCM_027949</name>
</gene>
<protein>
    <submittedName>
        <fullName evidence="1">Uncharacterized protein</fullName>
    </submittedName>
</protein>
<dbReference type="EMBL" id="CM001884">
    <property type="protein sequence ID" value="EOY26393.1"/>
    <property type="molecule type" value="Genomic_DNA"/>
</dbReference>
<evidence type="ECO:0000313" key="1">
    <source>
        <dbReference type="EMBL" id="EOY26393.1"/>
    </source>
</evidence>
<dbReference type="Proteomes" id="UP000026915">
    <property type="component" value="Chromosome 6"/>
</dbReference>
<name>A0A061GAF5_THECC</name>
<evidence type="ECO:0000313" key="2">
    <source>
        <dbReference type="Proteomes" id="UP000026915"/>
    </source>
</evidence>
<accession>A0A061GAF5</accession>
<sequence length="73" mass="8831">MPYFIFHNFLESSHPFELMITFCSRSLFVLSRDLFMVFRKLIDYRVDHLVSSPIHHPSRFQHVSQVLREPVDH</sequence>
<keyword evidence="2" id="KW-1185">Reference proteome</keyword>
<proteinExistence type="predicted"/>
<reference evidence="1 2" key="1">
    <citation type="journal article" date="2013" name="Genome Biol.">
        <title>The genome sequence of the most widely cultivated cacao type and its use to identify candidate genes regulating pod color.</title>
        <authorList>
            <person name="Motamayor J.C."/>
            <person name="Mockaitis K."/>
            <person name="Schmutz J."/>
            <person name="Haiminen N."/>
            <person name="Iii D.L."/>
            <person name="Cornejo O."/>
            <person name="Findley S.D."/>
            <person name="Zheng P."/>
            <person name="Utro F."/>
            <person name="Royaert S."/>
            <person name="Saski C."/>
            <person name="Jenkins J."/>
            <person name="Podicheti R."/>
            <person name="Zhao M."/>
            <person name="Scheffler B.E."/>
            <person name="Stack J.C."/>
            <person name="Feltus F.A."/>
            <person name="Mustiga G.M."/>
            <person name="Amores F."/>
            <person name="Phillips W."/>
            <person name="Marelli J.P."/>
            <person name="May G.D."/>
            <person name="Shapiro H."/>
            <person name="Ma J."/>
            <person name="Bustamante C.D."/>
            <person name="Schnell R.J."/>
            <person name="Main D."/>
            <person name="Gilbert D."/>
            <person name="Parida L."/>
            <person name="Kuhn D.N."/>
        </authorList>
    </citation>
    <scope>NUCLEOTIDE SEQUENCE [LARGE SCALE GENOMIC DNA]</scope>
    <source>
        <strain evidence="2">cv. Matina 1-6</strain>
    </source>
</reference>
<dbReference type="InParanoid" id="A0A061GAF5"/>
<organism evidence="1 2">
    <name type="scientific">Theobroma cacao</name>
    <name type="common">Cacao</name>
    <name type="synonym">Cocoa</name>
    <dbReference type="NCBI Taxonomy" id="3641"/>
    <lineage>
        <taxon>Eukaryota</taxon>
        <taxon>Viridiplantae</taxon>
        <taxon>Streptophyta</taxon>
        <taxon>Embryophyta</taxon>
        <taxon>Tracheophyta</taxon>
        <taxon>Spermatophyta</taxon>
        <taxon>Magnoliopsida</taxon>
        <taxon>eudicotyledons</taxon>
        <taxon>Gunneridae</taxon>
        <taxon>Pentapetalae</taxon>
        <taxon>rosids</taxon>
        <taxon>malvids</taxon>
        <taxon>Malvales</taxon>
        <taxon>Malvaceae</taxon>
        <taxon>Byttnerioideae</taxon>
        <taxon>Theobroma</taxon>
    </lineage>
</organism>
<dbReference type="AlphaFoldDB" id="A0A061GAF5"/>